<dbReference type="Proteomes" id="UP001604336">
    <property type="component" value="Unassembled WGS sequence"/>
</dbReference>
<accession>A0ABD1V437</accession>
<name>A0ABD1V437_9LAMI</name>
<feature type="compositionally biased region" description="Polar residues" evidence="1">
    <location>
        <begin position="12"/>
        <end position="23"/>
    </location>
</feature>
<comment type="caution">
    <text evidence="2">The sequence shown here is derived from an EMBL/GenBank/DDBJ whole genome shotgun (WGS) entry which is preliminary data.</text>
</comment>
<evidence type="ECO:0000313" key="2">
    <source>
        <dbReference type="EMBL" id="KAL2531951.1"/>
    </source>
</evidence>
<protein>
    <submittedName>
        <fullName evidence="2">Uncharacterized protein</fullName>
    </submittedName>
</protein>
<reference evidence="3" key="1">
    <citation type="submission" date="2024-07" db="EMBL/GenBank/DDBJ databases">
        <title>Two chromosome-level genome assemblies of Korean endemic species Abeliophyllum distichum and Forsythia ovata (Oleaceae).</title>
        <authorList>
            <person name="Jang H."/>
        </authorList>
    </citation>
    <scope>NUCLEOTIDE SEQUENCE [LARGE SCALE GENOMIC DNA]</scope>
</reference>
<dbReference type="AlphaFoldDB" id="A0ABD1V437"/>
<evidence type="ECO:0000256" key="1">
    <source>
        <dbReference type="SAM" id="MobiDB-lite"/>
    </source>
</evidence>
<keyword evidence="3" id="KW-1185">Reference proteome</keyword>
<organism evidence="2 3">
    <name type="scientific">Abeliophyllum distichum</name>
    <dbReference type="NCBI Taxonomy" id="126358"/>
    <lineage>
        <taxon>Eukaryota</taxon>
        <taxon>Viridiplantae</taxon>
        <taxon>Streptophyta</taxon>
        <taxon>Embryophyta</taxon>
        <taxon>Tracheophyta</taxon>
        <taxon>Spermatophyta</taxon>
        <taxon>Magnoliopsida</taxon>
        <taxon>eudicotyledons</taxon>
        <taxon>Gunneridae</taxon>
        <taxon>Pentapetalae</taxon>
        <taxon>asterids</taxon>
        <taxon>lamiids</taxon>
        <taxon>Lamiales</taxon>
        <taxon>Oleaceae</taxon>
        <taxon>Forsythieae</taxon>
        <taxon>Abeliophyllum</taxon>
    </lineage>
</organism>
<feature type="region of interest" description="Disordered" evidence="1">
    <location>
        <begin position="1"/>
        <end position="23"/>
    </location>
</feature>
<dbReference type="EMBL" id="JBFOLK010000002">
    <property type="protein sequence ID" value="KAL2531951.1"/>
    <property type="molecule type" value="Genomic_DNA"/>
</dbReference>
<evidence type="ECO:0000313" key="3">
    <source>
        <dbReference type="Proteomes" id="UP001604336"/>
    </source>
</evidence>
<proteinExistence type="predicted"/>
<sequence>MEGGIKAEARAPTTNHSHQHSEPCNSRCYQLTHLKNESVLLGPPMSLKGLVSKLTPAKESPTCLNGEDLCQFQRIPHMCQTILMTTKGMVLLDLLNKMKKTKTSPSSMKFRVFSFPEAW</sequence>
<gene>
    <name evidence="2" type="ORF">Adt_05302</name>
</gene>